<protein>
    <recommendedName>
        <fullName evidence="2">Biogenesis of lysosome-related organelles complex 1 subunit 1</fullName>
    </recommendedName>
</protein>
<evidence type="ECO:0000256" key="1">
    <source>
        <dbReference type="ARBA" id="ARBA00007133"/>
    </source>
</evidence>
<sequence>MPRINDVITRQKVLEQELRGLVDQTARYTRQTKQWLSLVDNFNSALKEIGDIENWATVMEHDMRTIMSTLEFVHQGTKNEDETEDKLSSDGMRTP</sequence>
<dbReference type="PANTHER" id="PTHR13073:SF0">
    <property type="entry name" value="BIOGENESIS OF LYSOSOME-RELATED ORGANELLES COMPLEX 1 SUBUNIT 1"/>
    <property type="match status" value="1"/>
</dbReference>
<dbReference type="OrthoDB" id="20018at2759"/>
<dbReference type="AlphaFoldDB" id="A0A8H7BNC0"/>
<gene>
    <name evidence="4" type="primary">BLOC1S1</name>
    <name evidence="4" type="ORF">EC973_002733</name>
</gene>
<proteinExistence type="inferred from homology"/>
<comment type="caution">
    <text evidence="4">The sequence shown here is derived from an EMBL/GenBank/DDBJ whole genome shotgun (WGS) entry which is preliminary data.</text>
</comment>
<feature type="region of interest" description="Disordered" evidence="3">
    <location>
        <begin position="74"/>
        <end position="95"/>
    </location>
</feature>
<dbReference type="InterPro" id="IPR009395">
    <property type="entry name" value="BLOC1S1"/>
</dbReference>
<dbReference type="Proteomes" id="UP000605846">
    <property type="component" value="Unassembled WGS sequence"/>
</dbReference>
<keyword evidence="5" id="KW-1185">Reference proteome</keyword>
<comment type="similarity">
    <text evidence="1">Belongs to the BLOC1S1 family.</text>
</comment>
<dbReference type="PANTHER" id="PTHR13073">
    <property type="entry name" value="BLOC-1 COMPLEX SUBUNIT 1"/>
    <property type="match status" value="1"/>
</dbReference>
<organism evidence="4 5">
    <name type="scientific">Apophysomyces ossiformis</name>
    <dbReference type="NCBI Taxonomy" id="679940"/>
    <lineage>
        <taxon>Eukaryota</taxon>
        <taxon>Fungi</taxon>
        <taxon>Fungi incertae sedis</taxon>
        <taxon>Mucoromycota</taxon>
        <taxon>Mucoromycotina</taxon>
        <taxon>Mucoromycetes</taxon>
        <taxon>Mucorales</taxon>
        <taxon>Mucorineae</taxon>
        <taxon>Mucoraceae</taxon>
        <taxon>Apophysomyces</taxon>
    </lineage>
</organism>
<evidence type="ECO:0000256" key="2">
    <source>
        <dbReference type="ARBA" id="ARBA00019577"/>
    </source>
</evidence>
<dbReference type="EMBL" id="JABAYA010000179">
    <property type="protein sequence ID" value="KAF7722749.1"/>
    <property type="molecule type" value="Genomic_DNA"/>
</dbReference>
<evidence type="ECO:0000256" key="3">
    <source>
        <dbReference type="SAM" id="MobiDB-lite"/>
    </source>
</evidence>
<evidence type="ECO:0000313" key="4">
    <source>
        <dbReference type="EMBL" id="KAF7722749.1"/>
    </source>
</evidence>
<name>A0A8H7BNC0_9FUNG</name>
<dbReference type="GO" id="GO:0031083">
    <property type="term" value="C:BLOC-1 complex"/>
    <property type="evidence" value="ECO:0007669"/>
    <property type="project" value="InterPro"/>
</dbReference>
<evidence type="ECO:0000313" key="5">
    <source>
        <dbReference type="Proteomes" id="UP000605846"/>
    </source>
</evidence>
<dbReference type="GO" id="GO:0016197">
    <property type="term" value="P:endosomal transport"/>
    <property type="evidence" value="ECO:0007669"/>
    <property type="project" value="TreeGrafter"/>
</dbReference>
<feature type="compositionally biased region" description="Basic and acidic residues" evidence="3">
    <location>
        <begin position="77"/>
        <end position="88"/>
    </location>
</feature>
<reference evidence="4" key="1">
    <citation type="submission" date="2020-01" db="EMBL/GenBank/DDBJ databases">
        <title>Genome Sequencing of Three Apophysomyces-Like Fungal Strains Confirms a Novel Fungal Genus in the Mucoromycota with divergent Burkholderia-like Endosymbiotic Bacteria.</title>
        <authorList>
            <person name="Stajich J.E."/>
            <person name="Macias A.M."/>
            <person name="Carter-House D."/>
            <person name="Lovett B."/>
            <person name="Kasson L.R."/>
            <person name="Berry K."/>
            <person name="Grigoriev I."/>
            <person name="Chang Y."/>
            <person name="Spatafora J."/>
            <person name="Kasson M.T."/>
        </authorList>
    </citation>
    <scope>NUCLEOTIDE SEQUENCE</scope>
    <source>
        <strain evidence="4">NRRL A-21654</strain>
    </source>
</reference>
<accession>A0A8H7BNC0</accession>
<dbReference type="Pfam" id="PF06320">
    <property type="entry name" value="GCN5L1"/>
    <property type="match status" value="1"/>
</dbReference>